<name>A0ABX7T7N4_9SPHN</name>
<evidence type="ECO:0000313" key="1">
    <source>
        <dbReference type="EMBL" id="QTD56142.1"/>
    </source>
</evidence>
<protein>
    <submittedName>
        <fullName evidence="1">Uncharacterized protein</fullName>
    </submittedName>
</protein>
<dbReference type="SUPFAM" id="SSF140129">
    <property type="entry name" value="MxiH-like"/>
    <property type="match status" value="1"/>
</dbReference>
<accession>A0ABX7T7N4</accession>
<dbReference type="Gene3D" id="1.20.58.90">
    <property type="match status" value="1"/>
</dbReference>
<sequence length="200" mass="20689">MGIGGIFKSMVNPMNLAQLAMGPAGWASLATQMIGSAIAQTAIAQLGQMMGLPPSMISAAQNTFALASGTQGMPTSIGDAVSQVGDMFGLSPSQQGILERNAMSDLNDFVSSLSEGKDAKEARAGGKGGSWLMAIAEVLGKQLDKQAKELEEMAGQISDDTPSLTAKFGAKSQQFSMMFNATSTAIKAIGEAMSQMARKQ</sequence>
<organism evidence="1 2">
    <name type="scientific">Parasphingorhabdus cellanae</name>
    <dbReference type="NCBI Taxonomy" id="2806553"/>
    <lineage>
        <taxon>Bacteria</taxon>
        <taxon>Pseudomonadati</taxon>
        <taxon>Pseudomonadota</taxon>
        <taxon>Alphaproteobacteria</taxon>
        <taxon>Sphingomonadales</taxon>
        <taxon>Sphingomonadaceae</taxon>
        <taxon>Parasphingorhabdus</taxon>
    </lineage>
</organism>
<reference evidence="1 2" key="1">
    <citation type="submission" date="2021-03" db="EMBL/GenBank/DDBJ databases">
        <title>Complete genome of Parasphingorhabdus_sp.JHSY0214.</title>
        <authorList>
            <person name="Yoo J.H."/>
            <person name="Bae J.W."/>
        </authorList>
    </citation>
    <scope>NUCLEOTIDE SEQUENCE [LARGE SCALE GENOMIC DNA]</scope>
    <source>
        <strain evidence="1 2">JHSY0214</strain>
    </source>
</reference>
<dbReference type="EMBL" id="CP071794">
    <property type="protein sequence ID" value="QTD56142.1"/>
    <property type="molecule type" value="Genomic_DNA"/>
</dbReference>
<dbReference type="RefSeq" id="WP_207987964.1">
    <property type="nucleotide sequence ID" value="NZ_CP071794.1"/>
</dbReference>
<gene>
    <name evidence="1" type="ORF">J4G78_00600</name>
</gene>
<dbReference type="Proteomes" id="UP000663923">
    <property type="component" value="Chromosome"/>
</dbReference>
<keyword evidence="2" id="KW-1185">Reference proteome</keyword>
<proteinExistence type="predicted"/>
<evidence type="ECO:0000313" key="2">
    <source>
        <dbReference type="Proteomes" id="UP000663923"/>
    </source>
</evidence>
<dbReference type="InterPro" id="IPR037203">
    <property type="entry name" value="T3SS_needle-like_sf"/>
</dbReference>